<dbReference type="SUPFAM" id="SSF53474">
    <property type="entry name" value="alpha/beta-Hydrolases"/>
    <property type="match status" value="1"/>
</dbReference>
<dbReference type="EMBL" id="JAPMLT010000011">
    <property type="protein sequence ID" value="MCX7571479.1"/>
    <property type="molecule type" value="Genomic_DNA"/>
</dbReference>
<protein>
    <submittedName>
        <fullName evidence="1">Uncharacterized protein</fullName>
    </submittedName>
</protein>
<organism evidence="1 2">
    <name type="scientific">Tumebacillus lacus</name>
    <dbReference type="NCBI Taxonomy" id="2995335"/>
    <lineage>
        <taxon>Bacteria</taxon>
        <taxon>Bacillati</taxon>
        <taxon>Bacillota</taxon>
        <taxon>Bacilli</taxon>
        <taxon>Bacillales</taxon>
        <taxon>Alicyclobacillaceae</taxon>
        <taxon>Tumebacillus</taxon>
    </lineage>
</organism>
<reference evidence="1 2" key="1">
    <citation type="submission" date="2022-11" db="EMBL/GenBank/DDBJ databases">
        <title>Study of microbial diversity in lake waters.</title>
        <authorList>
            <person name="Zhang J."/>
        </authorList>
    </citation>
    <scope>NUCLEOTIDE SEQUENCE [LARGE SCALE GENOMIC DNA]</scope>
    <source>
        <strain evidence="1 2">DT12</strain>
    </source>
</reference>
<sequence>MPARNATRVLLLQSRHAGQDFSRFPQLLEGVNSREDCLAAVFTLIDPERADHAASLSLLLDELGWEQIVLAASRADSPLAAAIAAEIPARISGLFLIRPETPCLPDLDMPVLIVNRPDDPRPSCRSGCEIIEPPTLAPGHLSEILHAFCVMRTDKTFLPHV</sequence>
<comment type="caution">
    <text evidence="1">The sequence shown here is derived from an EMBL/GenBank/DDBJ whole genome shotgun (WGS) entry which is preliminary data.</text>
</comment>
<accession>A0ABT3X3L2</accession>
<proteinExistence type="predicted"/>
<dbReference type="Proteomes" id="UP001208017">
    <property type="component" value="Unassembled WGS sequence"/>
</dbReference>
<evidence type="ECO:0000313" key="2">
    <source>
        <dbReference type="Proteomes" id="UP001208017"/>
    </source>
</evidence>
<dbReference type="InterPro" id="IPR029058">
    <property type="entry name" value="AB_hydrolase_fold"/>
</dbReference>
<name>A0ABT3X3L2_9BACL</name>
<gene>
    <name evidence="1" type="ORF">OS242_16140</name>
</gene>
<dbReference type="Gene3D" id="3.40.50.1820">
    <property type="entry name" value="alpha/beta hydrolase"/>
    <property type="match status" value="1"/>
</dbReference>
<evidence type="ECO:0000313" key="1">
    <source>
        <dbReference type="EMBL" id="MCX7571479.1"/>
    </source>
</evidence>
<dbReference type="RefSeq" id="WP_267152729.1">
    <property type="nucleotide sequence ID" value="NZ_JAPMLT010000011.1"/>
</dbReference>
<keyword evidence="2" id="KW-1185">Reference proteome</keyword>